<keyword evidence="2" id="KW-0238">DNA-binding</keyword>
<dbReference type="SUPFAM" id="SSF64288">
    <property type="entry name" value="Chorismate lyase-like"/>
    <property type="match status" value="1"/>
</dbReference>
<name>A0A5D4RIC5_9BACI</name>
<dbReference type="InterPro" id="IPR011663">
    <property type="entry name" value="UTRA"/>
</dbReference>
<evidence type="ECO:0000259" key="4">
    <source>
        <dbReference type="PROSITE" id="PS50949"/>
    </source>
</evidence>
<dbReference type="InterPro" id="IPR028978">
    <property type="entry name" value="Chorismate_lyase_/UTRA_dom_sf"/>
</dbReference>
<dbReference type="Gene3D" id="1.10.10.10">
    <property type="entry name" value="Winged helix-like DNA-binding domain superfamily/Winged helix DNA-binding domain"/>
    <property type="match status" value="1"/>
</dbReference>
<dbReference type="Proteomes" id="UP000322139">
    <property type="component" value="Unassembled WGS sequence"/>
</dbReference>
<keyword evidence="3" id="KW-0804">Transcription</keyword>
<dbReference type="GO" id="GO:0045892">
    <property type="term" value="P:negative regulation of DNA-templated transcription"/>
    <property type="evidence" value="ECO:0007669"/>
    <property type="project" value="TreeGrafter"/>
</dbReference>
<evidence type="ECO:0000256" key="1">
    <source>
        <dbReference type="ARBA" id="ARBA00023015"/>
    </source>
</evidence>
<dbReference type="PROSITE" id="PS50949">
    <property type="entry name" value="HTH_GNTR"/>
    <property type="match status" value="1"/>
</dbReference>
<dbReference type="SMART" id="SM00866">
    <property type="entry name" value="UTRA"/>
    <property type="match status" value="1"/>
</dbReference>
<dbReference type="Pfam" id="PF00392">
    <property type="entry name" value="GntR"/>
    <property type="match status" value="1"/>
</dbReference>
<dbReference type="GO" id="GO:0003677">
    <property type="term" value="F:DNA binding"/>
    <property type="evidence" value="ECO:0007669"/>
    <property type="project" value="UniProtKB-KW"/>
</dbReference>
<accession>A0A5D4RIC5</accession>
<dbReference type="Pfam" id="PF07702">
    <property type="entry name" value="UTRA"/>
    <property type="match status" value="1"/>
</dbReference>
<dbReference type="PANTHER" id="PTHR44846">
    <property type="entry name" value="MANNOSYL-D-GLYCERATE TRANSPORT/METABOLISM SYSTEM REPRESSOR MNGR-RELATED"/>
    <property type="match status" value="1"/>
</dbReference>
<organism evidence="5 6">
    <name type="scientific">Bacillus infantis</name>
    <dbReference type="NCBI Taxonomy" id="324767"/>
    <lineage>
        <taxon>Bacteria</taxon>
        <taxon>Bacillati</taxon>
        <taxon>Bacillota</taxon>
        <taxon>Bacilli</taxon>
        <taxon>Bacillales</taxon>
        <taxon>Bacillaceae</taxon>
        <taxon>Bacillus</taxon>
    </lineage>
</organism>
<dbReference type="AlphaFoldDB" id="A0A5D4RIC5"/>
<reference evidence="5 6" key="1">
    <citation type="submission" date="2019-08" db="EMBL/GenBank/DDBJ databases">
        <title>Bacillus genomes from the desert of Cuatro Cienegas, Coahuila.</title>
        <authorList>
            <person name="Olmedo-Alvarez G."/>
        </authorList>
    </citation>
    <scope>NUCLEOTIDE SEQUENCE [LARGE SCALE GENOMIC DNA]</scope>
    <source>
        <strain evidence="5 6">CH446_14T</strain>
    </source>
</reference>
<dbReference type="InterPro" id="IPR036388">
    <property type="entry name" value="WH-like_DNA-bd_sf"/>
</dbReference>
<dbReference type="PANTHER" id="PTHR44846:SF1">
    <property type="entry name" value="MANNOSYL-D-GLYCERATE TRANSPORT_METABOLISM SYSTEM REPRESSOR MNGR-RELATED"/>
    <property type="match status" value="1"/>
</dbReference>
<dbReference type="InterPro" id="IPR000524">
    <property type="entry name" value="Tscrpt_reg_HTH_GntR"/>
</dbReference>
<sequence>MSIEVRGGILLPQNPKRMAKYKKIEEYILEKIKSGEYTKGQSIETEQELAEKFSVSRVTVRQATNNLVAKGYLSRSQGSGTYVSSQKIVGRSTAAKSFTEEMKEMGKEASTDIIEFKIIPAHNEIAAKLQIENESPIYFIKRLRKADNVPMMFETSYMSVTAYPDLSYEDISNSKYKYIEEVKNQTIAHSHHVVVPVMPTEEVMKCFNCDPDQPLLKILNTTYLTSGKVLDYSDMILNSNHYQYQSIREK</sequence>
<evidence type="ECO:0000256" key="2">
    <source>
        <dbReference type="ARBA" id="ARBA00023125"/>
    </source>
</evidence>
<dbReference type="SUPFAM" id="SSF46785">
    <property type="entry name" value="Winged helix' DNA-binding domain"/>
    <property type="match status" value="1"/>
</dbReference>
<dbReference type="InterPro" id="IPR036390">
    <property type="entry name" value="WH_DNA-bd_sf"/>
</dbReference>
<dbReference type="SMART" id="SM00345">
    <property type="entry name" value="HTH_GNTR"/>
    <property type="match status" value="1"/>
</dbReference>
<dbReference type="FunFam" id="1.10.10.10:FF:000079">
    <property type="entry name" value="GntR family transcriptional regulator"/>
    <property type="match status" value="1"/>
</dbReference>
<gene>
    <name evidence="5" type="ORF">FZD51_03980</name>
</gene>
<protein>
    <submittedName>
        <fullName evidence="5">GntR family transcriptional regulator</fullName>
    </submittedName>
</protein>
<feature type="domain" description="HTH gntR-type" evidence="4">
    <location>
        <begin position="18"/>
        <end position="86"/>
    </location>
</feature>
<evidence type="ECO:0000313" key="5">
    <source>
        <dbReference type="EMBL" id="TYS51205.1"/>
    </source>
</evidence>
<proteinExistence type="predicted"/>
<dbReference type="PRINTS" id="PR00035">
    <property type="entry name" value="HTHGNTR"/>
</dbReference>
<comment type="caution">
    <text evidence="5">The sequence shown here is derived from an EMBL/GenBank/DDBJ whole genome shotgun (WGS) entry which is preliminary data.</text>
</comment>
<evidence type="ECO:0000256" key="3">
    <source>
        <dbReference type="ARBA" id="ARBA00023163"/>
    </source>
</evidence>
<dbReference type="CDD" id="cd07377">
    <property type="entry name" value="WHTH_GntR"/>
    <property type="match status" value="1"/>
</dbReference>
<keyword evidence="1" id="KW-0805">Transcription regulation</keyword>
<dbReference type="EMBL" id="VTER01000002">
    <property type="protein sequence ID" value="TYS51205.1"/>
    <property type="molecule type" value="Genomic_DNA"/>
</dbReference>
<dbReference type="InterPro" id="IPR050679">
    <property type="entry name" value="Bact_HTH_transcr_reg"/>
</dbReference>
<evidence type="ECO:0000313" key="6">
    <source>
        <dbReference type="Proteomes" id="UP000322139"/>
    </source>
</evidence>
<dbReference type="GO" id="GO:0003700">
    <property type="term" value="F:DNA-binding transcription factor activity"/>
    <property type="evidence" value="ECO:0007669"/>
    <property type="project" value="InterPro"/>
</dbReference>
<dbReference type="Gene3D" id="3.40.1410.10">
    <property type="entry name" value="Chorismate lyase-like"/>
    <property type="match status" value="1"/>
</dbReference>